<keyword evidence="6 7" id="KW-0739">Sodium transport</keyword>
<comment type="function">
    <text evidence="7">Na(+)/H(+) antiporter that extrudes sodium in exchange for external protons.</text>
</comment>
<feature type="transmembrane region" description="Helical" evidence="7">
    <location>
        <begin position="158"/>
        <end position="178"/>
    </location>
</feature>
<keyword evidence="7" id="KW-0915">Sodium</keyword>
<feature type="transmembrane region" description="Helical" evidence="7">
    <location>
        <begin position="401"/>
        <end position="421"/>
    </location>
</feature>
<keyword evidence="7" id="KW-0406">Ion transport</keyword>
<keyword evidence="5 7" id="KW-0472">Membrane</keyword>
<dbReference type="GO" id="GO:0005886">
    <property type="term" value="C:plasma membrane"/>
    <property type="evidence" value="ECO:0007669"/>
    <property type="project" value="UniProtKB-SubCell"/>
</dbReference>
<dbReference type="Proteomes" id="UP000076830">
    <property type="component" value="Chromosome"/>
</dbReference>
<keyword evidence="2 7" id="KW-1003">Cell membrane</keyword>
<evidence type="ECO:0000313" key="8">
    <source>
        <dbReference type="EMBL" id="ANB18064.1"/>
    </source>
</evidence>
<proteinExistence type="inferred from homology"/>
<dbReference type="EMBL" id="CP015249">
    <property type="protein sequence ID" value="ANB18064.1"/>
    <property type="molecule type" value="Genomic_DNA"/>
</dbReference>
<dbReference type="NCBIfam" id="TIGR00773">
    <property type="entry name" value="NhaA"/>
    <property type="match status" value="1"/>
</dbReference>
<comment type="subcellular location">
    <subcellularLocation>
        <location evidence="1">Cell inner membrane</location>
        <topology evidence="1">Multi-pass membrane protein</topology>
    </subcellularLocation>
    <subcellularLocation>
        <location evidence="7">Cell membrane</location>
        <topology evidence="7">Multi-pass membrane protein</topology>
    </subcellularLocation>
</comment>
<keyword evidence="7" id="KW-0813">Transport</keyword>
<dbReference type="GO" id="GO:0015385">
    <property type="term" value="F:sodium:proton antiporter activity"/>
    <property type="evidence" value="ECO:0007669"/>
    <property type="project" value="UniProtKB-UniRule"/>
</dbReference>
<keyword evidence="9" id="KW-1185">Reference proteome</keyword>
<feature type="transmembrane region" description="Helical" evidence="7">
    <location>
        <begin position="328"/>
        <end position="350"/>
    </location>
</feature>
<comment type="catalytic activity">
    <reaction evidence="7">
        <text>Na(+)(in) + 2 H(+)(out) = Na(+)(out) + 2 H(+)(in)</text>
        <dbReference type="Rhea" id="RHEA:29251"/>
        <dbReference type="ChEBI" id="CHEBI:15378"/>
        <dbReference type="ChEBI" id="CHEBI:29101"/>
    </reaction>
</comment>
<dbReference type="InterPro" id="IPR004670">
    <property type="entry name" value="NhaA"/>
</dbReference>
<dbReference type="HAMAP" id="MF_01844">
    <property type="entry name" value="NhaA"/>
    <property type="match status" value="1"/>
</dbReference>
<keyword evidence="3 7" id="KW-0812">Transmembrane</keyword>
<dbReference type="GO" id="GO:0006885">
    <property type="term" value="P:regulation of pH"/>
    <property type="evidence" value="ECO:0007669"/>
    <property type="project" value="UniProtKB-UniRule"/>
</dbReference>
<evidence type="ECO:0000256" key="3">
    <source>
        <dbReference type="ARBA" id="ARBA00022692"/>
    </source>
</evidence>
<name>A0A160DUU9_9GAMM</name>
<evidence type="ECO:0000256" key="1">
    <source>
        <dbReference type="ARBA" id="ARBA00004429"/>
    </source>
</evidence>
<dbReference type="Gene3D" id="1.20.1530.10">
    <property type="entry name" value="Na+/H+ antiporter like domain"/>
    <property type="match status" value="1"/>
</dbReference>
<dbReference type="PANTHER" id="PTHR30341:SF0">
    <property type="entry name" value="NA(+)_H(+) ANTIPORTER NHAA"/>
    <property type="match status" value="1"/>
</dbReference>
<dbReference type="AlphaFoldDB" id="A0A160DUU9"/>
<dbReference type="PANTHER" id="PTHR30341">
    <property type="entry name" value="SODIUM ION/PROTON ANTIPORTER NHAA-RELATED"/>
    <property type="match status" value="1"/>
</dbReference>
<reference evidence="8 9" key="1">
    <citation type="submission" date="2016-04" db="EMBL/GenBank/DDBJ databases">
        <title>Complete genome sequence of Dokdonella koreensis DS-123T.</title>
        <authorList>
            <person name="Kim J.F."/>
            <person name="Lee H."/>
            <person name="Kwak M.-J."/>
        </authorList>
    </citation>
    <scope>NUCLEOTIDE SEQUENCE [LARGE SCALE GENOMIC DNA]</scope>
    <source>
        <strain evidence="8 9">DS-123</strain>
    </source>
</reference>
<sequence>MDRLGRAFMRFLRIEAMAGGILLICAALALALSNSAWSGHYLAFWELQLGIQVDHVTYARSLKHWINDGLMTFFFFVVALELKREMVLGELRKPRTAALSLAAALGGMAVPAAVYLLLQGGGPAMHGWGTVMATDTAFLIGCLAVLGRRIPQSLRVFLLSLAIFDDIGAILVVAIGYGDALNGQALAAAMLGILLTAALAKAGIRSVPVYIGMGAAVWLAMDLSGVHATLAGVVLGLMTPARSWVNDSRLRAILGRVVAHPPGEHWSGDTLNRQDLLRAEVATREALSPVERLEIALHPWVAFVVMPVFALANAGMTIVPADIVASTTVAIVAGFVIGKPLGIVAFSYLAVRLRLAVRPSGLPWSMLATGSLLAGIGFTMALFIAELAFDTHLLASAKLGILVASIVSATVGLLALAGLTARQGRTGRSPRTARP</sequence>
<dbReference type="InterPro" id="IPR023171">
    <property type="entry name" value="Na/H_antiporter_dom_sf"/>
</dbReference>
<evidence type="ECO:0000313" key="9">
    <source>
        <dbReference type="Proteomes" id="UP000076830"/>
    </source>
</evidence>
<organism evidence="8 9">
    <name type="scientific">Dokdonella koreensis DS-123</name>
    <dbReference type="NCBI Taxonomy" id="1300342"/>
    <lineage>
        <taxon>Bacteria</taxon>
        <taxon>Pseudomonadati</taxon>
        <taxon>Pseudomonadota</taxon>
        <taxon>Gammaproteobacteria</taxon>
        <taxon>Lysobacterales</taxon>
        <taxon>Rhodanobacteraceae</taxon>
        <taxon>Dokdonella</taxon>
    </lineage>
</organism>
<protein>
    <recommendedName>
        <fullName evidence="7">Na(+)/H(+) antiporter NhaA</fullName>
    </recommendedName>
    <alternativeName>
        <fullName evidence="7">Sodium/proton antiporter NhaA</fullName>
    </alternativeName>
</protein>
<keyword evidence="4 7" id="KW-1133">Transmembrane helix</keyword>
<comment type="similarity">
    <text evidence="7">Belongs to the NhaA Na(+)/H(+) (TC 2.A.33) antiporter family.</text>
</comment>
<evidence type="ECO:0000256" key="7">
    <source>
        <dbReference type="HAMAP-Rule" id="MF_01844"/>
    </source>
</evidence>
<keyword evidence="7" id="KW-0050">Antiport</keyword>
<dbReference type="KEGG" id="dko:I596_2045"/>
<dbReference type="STRING" id="1300342.I596_2045"/>
<dbReference type="PATRIC" id="fig|1300342.3.peg.1997"/>
<feature type="transmembrane region" description="Helical" evidence="7">
    <location>
        <begin position="62"/>
        <end position="82"/>
    </location>
</feature>
<dbReference type="Pfam" id="PF06965">
    <property type="entry name" value="Na_H_antiport_1"/>
    <property type="match status" value="1"/>
</dbReference>
<evidence type="ECO:0000256" key="2">
    <source>
        <dbReference type="ARBA" id="ARBA00022475"/>
    </source>
</evidence>
<feature type="transmembrane region" description="Helical" evidence="7">
    <location>
        <begin position="362"/>
        <end position="389"/>
    </location>
</feature>
<feature type="transmembrane region" description="Helical" evidence="7">
    <location>
        <begin position="94"/>
        <end position="118"/>
    </location>
</feature>
<evidence type="ECO:0000256" key="5">
    <source>
        <dbReference type="ARBA" id="ARBA00023136"/>
    </source>
</evidence>
<feature type="transmembrane region" description="Helical" evidence="7">
    <location>
        <begin position="297"/>
        <end position="316"/>
    </location>
</feature>
<feature type="transmembrane region" description="Helical" evidence="7">
    <location>
        <begin position="124"/>
        <end position="146"/>
    </location>
</feature>
<accession>A0A160DUU9</accession>
<gene>
    <name evidence="7" type="primary">nhaA</name>
    <name evidence="8" type="ORF">I596_2045</name>
</gene>
<evidence type="ECO:0000256" key="4">
    <source>
        <dbReference type="ARBA" id="ARBA00022989"/>
    </source>
</evidence>
<evidence type="ECO:0000256" key="6">
    <source>
        <dbReference type="ARBA" id="ARBA00023201"/>
    </source>
</evidence>
<feature type="transmembrane region" description="Helical" evidence="7">
    <location>
        <begin position="184"/>
        <end position="204"/>
    </location>
</feature>